<comment type="caution">
    <text evidence="1">The sequence shown here is derived from an EMBL/GenBank/DDBJ whole genome shotgun (WGS) entry which is preliminary data.</text>
</comment>
<dbReference type="Proteomes" id="UP001172101">
    <property type="component" value="Unassembled WGS sequence"/>
</dbReference>
<gene>
    <name evidence="1" type="ORF">B0T26DRAFT_443675</name>
</gene>
<protein>
    <submittedName>
        <fullName evidence="1">Uncharacterized protein</fullName>
    </submittedName>
</protein>
<reference evidence="1" key="1">
    <citation type="submission" date="2023-06" db="EMBL/GenBank/DDBJ databases">
        <title>Genome-scale phylogeny and comparative genomics of the fungal order Sordariales.</title>
        <authorList>
            <consortium name="Lawrence Berkeley National Laboratory"/>
            <person name="Hensen N."/>
            <person name="Bonometti L."/>
            <person name="Westerberg I."/>
            <person name="Brannstrom I.O."/>
            <person name="Guillou S."/>
            <person name="Cros-Aarteil S."/>
            <person name="Calhoun S."/>
            <person name="Haridas S."/>
            <person name="Kuo A."/>
            <person name="Mondo S."/>
            <person name="Pangilinan J."/>
            <person name="Riley R."/>
            <person name="LaButti K."/>
            <person name="Andreopoulos B."/>
            <person name="Lipzen A."/>
            <person name="Chen C."/>
            <person name="Yanf M."/>
            <person name="Daum C."/>
            <person name="Ng V."/>
            <person name="Clum A."/>
            <person name="Steindorff A."/>
            <person name="Ohm R."/>
            <person name="Martin F."/>
            <person name="Silar P."/>
            <person name="Natvig D."/>
            <person name="Lalanne C."/>
            <person name="Gautier V."/>
            <person name="Ament-velasquez S.L."/>
            <person name="Kruys A."/>
            <person name="Hutchinson M.I."/>
            <person name="Powell A.J."/>
            <person name="Barry K."/>
            <person name="Miller A.N."/>
            <person name="Grigoriev I.V."/>
            <person name="Debuchy R."/>
            <person name="Gladieux P."/>
            <person name="Thoren M.H."/>
            <person name="Johannesson H."/>
        </authorList>
    </citation>
    <scope>NUCLEOTIDE SEQUENCE</scope>
    <source>
        <strain evidence="1">SMH2392-1A</strain>
    </source>
</reference>
<keyword evidence="2" id="KW-1185">Reference proteome</keyword>
<dbReference type="GeneID" id="85318330"/>
<dbReference type="RefSeq" id="XP_060291222.1">
    <property type="nucleotide sequence ID" value="XM_060435060.1"/>
</dbReference>
<dbReference type="AlphaFoldDB" id="A0AA40DNB0"/>
<organism evidence="1 2">
    <name type="scientific">Lasiosphaeria miniovina</name>
    <dbReference type="NCBI Taxonomy" id="1954250"/>
    <lineage>
        <taxon>Eukaryota</taxon>
        <taxon>Fungi</taxon>
        <taxon>Dikarya</taxon>
        <taxon>Ascomycota</taxon>
        <taxon>Pezizomycotina</taxon>
        <taxon>Sordariomycetes</taxon>
        <taxon>Sordariomycetidae</taxon>
        <taxon>Sordariales</taxon>
        <taxon>Lasiosphaeriaceae</taxon>
        <taxon>Lasiosphaeria</taxon>
    </lineage>
</organism>
<evidence type="ECO:0000313" key="2">
    <source>
        <dbReference type="Proteomes" id="UP001172101"/>
    </source>
</evidence>
<sequence>MPAHDSIGTFLHKSPDALAKWSCRAKAVATEQRLNFQPPFCPTKDSHSTTQDKLESLTPFVSRWTQDGRRCRYHLEVENLGGVQILPFLIESSPTVGFQIEARTAIEDGDRSDRQATAKDTEKTAQCASWLPELTGGTTQTRMVREKKTVDRANRGEAGRVRGTWLLGSSAR</sequence>
<evidence type="ECO:0000313" key="1">
    <source>
        <dbReference type="EMBL" id="KAK0706128.1"/>
    </source>
</evidence>
<dbReference type="EMBL" id="JAUIRO010000007">
    <property type="protein sequence ID" value="KAK0706128.1"/>
    <property type="molecule type" value="Genomic_DNA"/>
</dbReference>
<accession>A0AA40DNB0</accession>
<proteinExistence type="predicted"/>
<name>A0AA40DNB0_9PEZI</name>